<dbReference type="Proteomes" id="UP000032300">
    <property type="component" value="Chromosome"/>
</dbReference>
<keyword evidence="1" id="KW-1133">Transmembrane helix</keyword>
<evidence type="ECO:0008006" key="4">
    <source>
        <dbReference type="Google" id="ProtNLM"/>
    </source>
</evidence>
<sequence length="175" mass="19327">MSAEALSGRTPPDAIGPWQATHATENEIRMIAPRSALPVQGKYLLWGAGVAAALLSLRFVLIGAWLVLLFSVLDIGGLAVALYLFNKGPVPEERLRVVDGVVELVRLDGRGRQSRIALPAYWTRLEANGRTELDHALWLVFRHERYPIGQCVSADERRVLEPRIRALLQTARGTA</sequence>
<proteinExistence type="predicted"/>
<dbReference type="EMBL" id="CP010836">
    <property type="protein sequence ID" value="AJP73742.1"/>
    <property type="molecule type" value="Genomic_DNA"/>
</dbReference>
<dbReference type="KEGG" id="sphi:TS85_20990"/>
<accession>A0A7U4JBG6</accession>
<dbReference type="InterPro" id="IPR019253">
    <property type="entry name" value="DUF2244_TM"/>
</dbReference>
<keyword evidence="3" id="KW-1185">Reference proteome</keyword>
<dbReference type="Pfam" id="PF10003">
    <property type="entry name" value="DUF2244"/>
    <property type="match status" value="1"/>
</dbReference>
<feature type="transmembrane region" description="Helical" evidence="1">
    <location>
        <begin position="67"/>
        <end position="86"/>
    </location>
</feature>
<reference evidence="2 3" key="2">
    <citation type="submission" date="2015-02" db="EMBL/GenBank/DDBJ databases">
        <title>The complete genome of Sphingomonas hengshuiensis sp. WHSC-8 isolated from soil of Hengshui Lake.</title>
        <authorList>
            <person name="Wei S."/>
            <person name="Guo J."/>
            <person name="Su C."/>
            <person name="Wu R."/>
            <person name="Zhang Z."/>
            <person name="Liang K."/>
            <person name="Li H."/>
            <person name="Wang T."/>
            <person name="Liu H."/>
            <person name="Zhang C."/>
            <person name="Li Z."/>
            <person name="Wang Q."/>
            <person name="Meng J."/>
        </authorList>
    </citation>
    <scope>NUCLEOTIDE SEQUENCE [LARGE SCALE GENOMIC DNA]</scope>
    <source>
        <strain evidence="2 3">WHSC-8</strain>
    </source>
</reference>
<evidence type="ECO:0000256" key="1">
    <source>
        <dbReference type="SAM" id="Phobius"/>
    </source>
</evidence>
<name>A0A7U4JBG6_9SPHN</name>
<keyword evidence="1" id="KW-0812">Transmembrane</keyword>
<gene>
    <name evidence="2" type="ORF">TS85_20990</name>
</gene>
<dbReference type="AlphaFoldDB" id="A0A7U4JBG6"/>
<organism evidence="2 3">
    <name type="scientific">Sphingomonas hengshuiensis</name>
    <dbReference type="NCBI Taxonomy" id="1609977"/>
    <lineage>
        <taxon>Bacteria</taxon>
        <taxon>Pseudomonadati</taxon>
        <taxon>Pseudomonadota</taxon>
        <taxon>Alphaproteobacteria</taxon>
        <taxon>Sphingomonadales</taxon>
        <taxon>Sphingomonadaceae</taxon>
        <taxon>Sphingomonas</taxon>
    </lineage>
</organism>
<evidence type="ECO:0000313" key="3">
    <source>
        <dbReference type="Proteomes" id="UP000032300"/>
    </source>
</evidence>
<reference evidence="2 3" key="1">
    <citation type="journal article" date="2015" name="Int. J. Syst. Evol. Microbiol.">
        <title>Sphingomonas hengshuiensis sp. nov., isolated from lake wetland.</title>
        <authorList>
            <person name="Wei S."/>
            <person name="Wang T."/>
            <person name="Liu H."/>
            <person name="Zhang C."/>
            <person name="Guo J."/>
            <person name="Wang Q."/>
            <person name="Liang K."/>
            <person name="Zhang Z."/>
        </authorList>
    </citation>
    <scope>NUCLEOTIDE SEQUENCE [LARGE SCALE GENOMIC DNA]</scope>
    <source>
        <strain evidence="2 3">WHSC-8</strain>
    </source>
</reference>
<dbReference type="OrthoDB" id="7508369at2"/>
<keyword evidence="1" id="KW-0472">Membrane</keyword>
<feature type="transmembrane region" description="Helical" evidence="1">
    <location>
        <begin position="43"/>
        <end position="61"/>
    </location>
</feature>
<evidence type="ECO:0000313" key="2">
    <source>
        <dbReference type="EMBL" id="AJP73742.1"/>
    </source>
</evidence>
<protein>
    <recommendedName>
        <fullName evidence="4">DUF2244 domain-containing protein</fullName>
    </recommendedName>
</protein>